<evidence type="ECO:0000313" key="2">
    <source>
        <dbReference type="Proteomes" id="UP000827976"/>
    </source>
</evidence>
<keyword evidence="2" id="KW-1185">Reference proteome</keyword>
<reference evidence="2" key="1">
    <citation type="journal article" date="2022" name="Nat. Commun.">
        <title>Chromosome evolution and the genetic basis of agronomically important traits in greater yam.</title>
        <authorList>
            <person name="Bredeson J.V."/>
            <person name="Lyons J.B."/>
            <person name="Oniyinde I.O."/>
            <person name="Okereke N.R."/>
            <person name="Kolade O."/>
            <person name="Nnabue I."/>
            <person name="Nwadili C.O."/>
            <person name="Hribova E."/>
            <person name="Parker M."/>
            <person name="Nwogha J."/>
            <person name="Shu S."/>
            <person name="Carlson J."/>
            <person name="Kariba R."/>
            <person name="Muthemba S."/>
            <person name="Knop K."/>
            <person name="Barton G.J."/>
            <person name="Sherwood A.V."/>
            <person name="Lopez-Montes A."/>
            <person name="Asiedu R."/>
            <person name="Jamnadass R."/>
            <person name="Muchugi A."/>
            <person name="Goodstein D."/>
            <person name="Egesi C.N."/>
            <person name="Featherston J."/>
            <person name="Asfaw A."/>
            <person name="Simpson G.G."/>
            <person name="Dolezel J."/>
            <person name="Hendre P.S."/>
            <person name="Van Deynze A."/>
            <person name="Kumar P.L."/>
            <person name="Obidiegwu J.E."/>
            <person name="Bhattacharjee R."/>
            <person name="Rokhsar D.S."/>
        </authorList>
    </citation>
    <scope>NUCLEOTIDE SEQUENCE [LARGE SCALE GENOMIC DNA]</scope>
    <source>
        <strain evidence="2">cv. TDa95/00328</strain>
    </source>
</reference>
<sequence length="78" mass="8935">MRRVLIGVAAKLRARKSGLGRLKREVSTCEYEDVRVMWEMLSGGQKRFAHHRPARVEGKRHVKSGILGWAPYHLCCGF</sequence>
<dbReference type="Proteomes" id="UP000827976">
    <property type="component" value="Chromosome 19"/>
</dbReference>
<protein>
    <submittedName>
        <fullName evidence="1">Uncharacterized protein</fullName>
    </submittedName>
</protein>
<name>A0ACB7TWX6_DIOAL</name>
<accession>A0ACB7TWX6</accession>
<dbReference type="EMBL" id="CM037029">
    <property type="protein sequence ID" value="KAH7652487.1"/>
    <property type="molecule type" value="Genomic_DNA"/>
</dbReference>
<organism evidence="1 2">
    <name type="scientific">Dioscorea alata</name>
    <name type="common">Purple yam</name>
    <dbReference type="NCBI Taxonomy" id="55571"/>
    <lineage>
        <taxon>Eukaryota</taxon>
        <taxon>Viridiplantae</taxon>
        <taxon>Streptophyta</taxon>
        <taxon>Embryophyta</taxon>
        <taxon>Tracheophyta</taxon>
        <taxon>Spermatophyta</taxon>
        <taxon>Magnoliopsida</taxon>
        <taxon>Liliopsida</taxon>
        <taxon>Dioscoreales</taxon>
        <taxon>Dioscoreaceae</taxon>
        <taxon>Dioscorea</taxon>
    </lineage>
</organism>
<comment type="caution">
    <text evidence="1">The sequence shown here is derived from an EMBL/GenBank/DDBJ whole genome shotgun (WGS) entry which is preliminary data.</text>
</comment>
<gene>
    <name evidence="1" type="ORF">IHE45_19G020600</name>
</gene>
<proteinExistence type="predicted"/>
<evidence type="ECO:0000313" key="1">
    <source>
        <dbReference type="EMBL" id="KAH7652487.1"/>
    </source>
</evidence>